<dbReference type="Proteomes" id="UP000310158">
    <property type="component" value="Unassembled WGS sequence"/>
</dbReference>
<name>A0A4S4L8M0_9AGAM</name>
<feature type="compositionally biased region" description="Basic and acidic residues" evidence="1">
    <location>
        <begin position="240"/>
        <end position="251"/>
    </location>
</feature>
<feature type="region of interest" description="Disordered" evidence="1">
    <location>
        <begin position="1"/>
        <end position="21"/>
    </location>
</feature>
<protein>
    <submittedName>
        <fullName evidence="2">Uncharacterized protein</fullName>
    </submittedName>
</protein>
<evidence type="ECO:0000256" key="1">
    <source>
        <dbReference type="SAM" id="MobiDB-lite"/>
    </source>
</evidence>
<dbReference type="EMBL" id="SGPL01000752">
    <property type="protein sequence ID" value="THH07767.1"/>
    <property type="molecule type" value="Genomic_DNA"/>
</dbReference>
<feature type="compositionally biased region" description="Acidic residues" evidence="1">
    <location>
        <begin position="101"/>
        <end position="110"/>
    </location>
</feature>
<reference evidence="2 3" key="1">
    <citation type="submission" date="2019-02" db="EMBL/GenBank/DDBJ databases">
        <title>Genome sequencing of the rare red list fungi Bondarzewia mesenterica.</title>
        <authorList>
            <person name="Buettner E."/>
            <person name="Kellner H."/>
        </authorList>
    </citation>
    <scope>NUCLEOTIDE SEQUENCE [LARGE SCALE GENOMIC DNA]</scope>
    <source>
        <strain evidence="2 3">DSM 108281</strain>
    </source>
</reference>
<proteinExistence type="predicted"/>
<evidence type="ECO:0000313" key="2">
    <source>
        <dbReference type="EMBL" id="THH07767.1"/>
    </source>
</evidence>
<feature type="region of interest" description="Disordered" evidence="1">
    <location>
        <begin position="161"/>
        <end position="188"/>
    </location>
</feature>
<feature type="region of interest" description="Disordered" evidence="1">
    <location>
        <begin position="33"/>
        <end position="64"/>
    </location>
</feature>
<evidence type="ECO:0000313" key="3">
    <source>
        <dbReference type="Proteomes" id="UP000310158"/>
    </source>
</evidence>
<comment type="caution">
    <text evidence="2">The sequence shown here is derived from an EMBL/GenBank/DDBJ whole genome shotgun (WGS) entry which is preliminary data.</text>
</comment>
<feature type="compositionally biased region" description="Low complexity" evidence="1">
    <location>
        <begin position="284"/>
        <end position="293"/>
    </location>
</feature>
<organism evidence="2 3">
    <name type="scientific">Bondarzewia mesenterica</name>
    <dbReference type="NCBI Taxonomy" id="1095465"/>
    <lineage>
        <taxon>Eukaryota</taxon>
        <taxon>Fungi</taxon>
        <taxon>Dikarya</taxon>
        <taxon>Basidiomycota</taxon>
        <taxon>Agaricomycotina</taxon>
        <taxon>Agaricomycetes</taxon>
        <taxon>Russulales</taxon>
        <taxon>Bondarzewiaceae</taxon>
        <taxon>Bondarzewia</taxon>
    </lineage>
</organism>
<feature type="region of interest" description="Disordered" evidence="1">
    <location>
        <begin position="233"/>
        <end position="301"/>
    </location>
</feature>
<accession>A0A4S4L8M0</accession>
<feature type="compositionally biased region" description="Basic residues" evidence="1">
    <location>
        <begin position="172"/>
        <end position="184"/>
    </location>
</feature>
<gene>
    <name evidence="2" type="ORF">EW146_g9211</name>
</gene>
<keyword evidence="3" id="KW-1185">Reference proteome</keyword>
<feature type="region of interest" description="Disordered" evidence="1">
    <location>
        <begin position="96"/>
        <end position="116"/>
    </location>
</feature>
<dbReference type="OrthoDB" id="3014170at2759"/>
<sequence length="548" mass="59940">MEVQAATEAITLQKKAEQDAKVERIRKVDEYQKKTHEECEPTDDESTHPMATLQNKVPRSKSVRPLEREGTFYWPRDVSEEPKNEDIEMEVQTAEVSLEGEGQEDVEMRDEEGGLTSSVEAQLRATIARLMKAREAKLVAELRRAGHVKISMDKALKRGHAEIDSSVDSSKGHRKGKGSVKKVKPNVASGLASEWKNRLPNVAASTSKGKDNDGTKYRMAANVHAALEDVFADDAPTDSDTPRSKSFDKVNSKSTKPLLVRKGGMGGKVTGPVPANSPKTATLTDSSSTSPPSKGRKFSNKDLPNNCLPHWKALFISMWIDYISTMQRLYDWRGAFATEGINAVKKFFSTHEDALPTTEDRARFVAYAMAAEKENMCVVPFLWGSIDENVGVDMNKDPHGHVHVLINVTLTPQPPECVALAAAAAERGLLLHATGELVKEGGAASKFSSDNWGDKTADYVTDLCDKSERGWSKLLAKAITMNDVDRGHTTEPAASNTAVFGSRTGSKRARCVDIDSDNEAVGEDVNQGDVTEVEEIEEGELLASEQVV</sequence>
<dbReference type="AlphaFoldDB" id="A0A4S4L8M0"/>